<proteinExistence type="predicted"/>
<reference evidence="2 3" key="1">
    <citation type="journal article" date="2018" name="New Phytol.">
        <title>Phylogenomics of Endogonaceae and evolution of mycorrhizas within Mucoromycota.</title>
        <authorList>
            <person name="Chang Y."/>
            <person name="Desiro A."/>
            <person name="Na H."/>
            <person name="Sandor L."/>
            <person name="Lipzen A."/>
            <person name="Clum A."/>
            <person name="Barry K."/>
            <person name="Grigoriev I.V."/>
            <person name="Martin F.M."/>
            <person name="Stajich J.E."/>
            <person name="Smith M.E."/>
            <person name="Bonito G."/>
            <person name="Spatafora J.W."/>
        </authorList>
    </citation>
    <scope>NUCLEOTIDE SEQUENCE [LARGE SCALE GENOMIC DNA]</scope>
    <source>
        <strain evidence="2 3">AD002</strain>
    </source>
</reference>
<evidence type="ECO:0000313" key="2">
    <source>
        <dbReference type="EMBL" id="RUS33421.1"/>
    </source>
</evidence>
<keyword evidence="1" id="KW-0812">Transmembrane</keyword>
<comment type="caution">
    <text evidence="2">The sequence shown here is derived from an EMBL/GenBank/DDBJ whole genome shotgun (WGS) entry which is preliminary data.</text>
</comment>
<keyword evidence="3" id="KW-1185">Reference proteome</keyword>
<evidence type="ECO:0000256" key="1">
    <source>
        <dbReference type="SAM" id="Phobius"/>
    </source>
</evidence>
<evidence type="ECO:0000313" key="3">
    <source>
        <dbReference type="Proteomes" id="UP000274822"/>
    </source>
</evidence>
<keyword evidence="1" id="KW-0472">Membrane</keyword>
<accession>A0A433QUE6</accession>
<dbReference type="Proteomes" id="UP000274822">
    <property type="component" value="Unassembled WGS sequence"/>
</dbReference>
<keyword evidence="1" id="KW-1133">Transmembrane helix</keyword>
<gene>
    <name evidence="2" type="ORF">BC938DRAFT_471813</name>
</gene>
<feature type="transmembrane region" description="Helical" evidence="1">
    <location>
        <begin position="114"/>
        <end position="137"/>
    </location>
</feature>
<organism evidence="2 3">
    <name type="scientific">Jimgerdemannia flammicorona</name>
    <dbReference type="NCBI Taxonomy" id="994334"/>
    <lineage>
        <taxon>Eukaryota</taxon>
        <taxon>Fungi</taxon>
        <taxon>Fungi incertae sedis</taxon>
        <taxon>Mucoromycota</taxon>
        <taxon>Mucoromycotina</taxon>
        <taxon>Endogonomycetes</taxon>
        <taxon>Endogonales</taxon>
        <taxon>Endogonaceae</taxon>
        <taxon>Jimgerdemannia</taxon>
    </lineage>
</organism>
<sequence length="308" mass="35970">LHGITIYRTALPHIAWHYHLSHRISRITTDHIHTHNQFHIAEYRELHHYIQQSEHIVTFTRIQHSTHYHHFILASLTPTVPSLYIVSSPYIVHLVVVHRLIAVHRSSRRRPSHIPSFGLILSLFIAAGRCSSCYRFTFRHSVLSSHYRLTTNICSVSHPLLPSIIHHRLSVDHSPSSVPGSSFAAGRSLLPVIVLLLSVLPLPFRHRVVSSFRRLIISRRLFTIDFVVVSTSSLRRCQSRRSLKRKQEHNLASKQKQRERKAQDNSEHCVCWWFVVVGWLDVGWLVELVVSWWFYLSIIYTEEMFSTE</sequence>
<feature type="transmembrane region" description="Helical" evidence="1">
    <location>
        <begin position="184"/>
        <end position="204"/>
    </location>
</feature>
<feature type="transmembrane region" description="Helical" evidence="1">
    <location>
        <begin position="270"/>
        <end position="295"/>
    </location>
</feature>
<dbReference type="EMBL" id="RBNJ01001235">
    <property type="protein sequence ID" value="RUS33421.1"/>
    <property type="molecule type" value="Genomic_DNA"/>
</dbReference>
<feature type="transmembrane region" description="Helical" evidence="1">
    <location>
        <begin position="83"/>
        <end position="102"/>
    </location>
</feature>
<protein>
    <submittedName>
        <fullName evidence="2">Uncharacterized protein</fullName>
    </submittedName>
</protein>
<feature type="non-terminal residue" evidence="2">
    <location>
        <position position="308"/>
    </location>
</feature>
<name>A0A433QUE6_9FUNG</name>
<dbReference type="AlphaFoldDB" id="A0A433QUE6"/>
<feature type="non-terminal residue" evidence="2">
    <location>
        <position position="1"/>
    </location>
</feature>